<dbReference type="PROSITE" id="PS50887">
    <property type="entry name" value="GGDEF"/>
    <property type="match status" value="1"/>
</dbReference>
<reference evidence="4" key="1">
    <citation type="journal article" date="2019" name="Int. J. Syst. Evol. Microbiol.">
        <title>The Global Catalogue of Microorganisms (GCM) 10K type strain sequencing project: providing services to taxonomists for standard genome sequencing and annotation.</title>
        <authorList>
            <consortium name="The Broad Institute Genomics Platform"/>
            <consortium name="The Broad Institute Genome Sequencing Center for Infectious Disease"/>
            <person name="Wu L."/>
            <person name="Ma J."/>
        </authorList>
    </citation>
    <scope>NUCLEOTIDE SEQUENCE [LARGE SCALE GENOMIC DNA]</scope>
    <source>
        <strain evidence="4">JCM 18472</strain>
    </source>
</reference>
<feature type="domain" description="EAL" evidence="1">
    <location>
        <begin position="248"/>
        <end position="501"/>
    </location>
</feature>
<dbReference type="NCBIfam" id="TIGR00254">
    <property type="entry name" value="GGDEF"/>
    <property type="match status" value="1"/>
</dbReference>
<dbReference type="SMART" id="SM00052">
    <property type="entry name" value="EAL"/>
    <property type="match status" value="1"/>
</dbReference>
<feature type="domain" description="GGDEF" evidence="2">
    <location>
        <begin position="110"/>
        <end position="239"/>
    </location>
</feature>
<dbReference type="PROSITE" id="PS50883">
    <property type="entry name" value="EAL"/>
    <property type="match status" value="1"/>
</dbReference>
<evidence type="ECO:0000313" key="4">
    <source>
        <dbReference type="Proteomes" id="UP001500074"/>
    </source>
</evidence>
<gene>
    <name evidence="3" type="ORF">GCM10023342_29880</name>
</gene>
<dbReference type="EMBL" id="BAABKI010000029">
    <property type="protein sequence ID" value="GAA5178737.1"/>
    <property type="molecule type" value="Genomic_DNA"/>
</dbReference>
<dbReference type="InterPro" id="IPR035919">
    <property type="entry name" value="EAL_sf"/>
</dbReference>
<dbReference type="Pfam" id="PF00563">
    <property type="entry name" value="EAL"/>
    <property type="match status" value="1"/>
</dbReference>
<dbReference type="PANTHER" id="PTHR33121:SF71">
    <property type="entry name" value="OXYGEN SENSOR PROTEIN DOSP"/>
    <property type="match status" value="1"/>
</dbReference>
<proteinExistence type="predicted"/>
<evidence type="ECO:0000259" key="1">
    <source>
        <dbReference type="PROSITE" id="PS50883"/>
    </source>
</evidence>
<accession>A0ABP9RKQ5</accession>
<dbReference type="RefSeq" id="WP_051907434.1">
    <property type="nucleotide sequence ID" value="NZ_BAABKI010000029.1"/>
</dbReference>
<dbReference type="Gene3D" id="3.20.20.450">
    <property type="entry name" value="EAL domain"/>
    <property type="match status" value="1"/>
</dbReference>
<keyword evidence="4" id="KW-1185">Reference proteome</keyword>
<dbReference type="InterPro" id="IPR029787">
    <property type="entry name" value="Nucleotide_cyclase"/>
</dbReference>
<name>A0ABP9RKQ5_9GAMM</name>
<dbReference type="InterPro" id="IPR050706">
    <property type="entry name" value="Cyclic-di-GMP_PDE-like"/>
</dbReference>
<dbReference type="InterPro" id="IPR000160">
    <property type="entry name" value="GGDEF_dom"/>
</dbReference>
<dbReference type="Proteomes" id="UP001500074">
    <property type="component" value="Unassembled WGS sequence"/>
</dbReference>
<organism evidence="3 4">
    <name type="scientific">Modicisalibacter zincidurans</name>
    <dbReference type="NCBI Taxonomy" id="1178777"/>
    <lineage>
        <taxon>Bacteria</taxon>
        <taxon>Pseudomonadati</taxon>
        <taxon>Pseudomonadota</taxon>
        <taxon>Gammaproteobacteria</taxon>
        <taxon>Oceanospirillales</taxon>
        <taxon>Halomonadaceae</taxon>
        <taxon>Modicisalibacter</taxon>
    </lineage>
</organism>
<sequence>MNRTDRRSSHRLVRGVANAFGIGLRRRLGLGLLKLALTIARMADRLLSGGDNPQSTALPSGRHPTHLRTLQAWLQARKAGLQAMDVDPLTGIGTRQAALGEIGRLIEHSENFVLLRMSINNLKTINQHLGNGVGDQLLVALAQRLLQLQFHRGQVYRLGGDEFLMLAACPANPTELHEHLRQALCQPLELEGTSLIPSLSLSALSYPEHGQEARRLLRRSGIALSLARQGHDGYRVYQEELDLRDDRERQLLRDMVLAVRDDQLRVVYQPKIHIADGRIAGFEALLQWQHPQLGLLQADTFLPLAVASGHMALLGDWMLEQVIGQMAGWAAKGRPQHVAANLSAVDLEDAQLSRRIAGWLAERGVDPRLLMLEVTEQSMMREPALAARLLGELRESGIQVAIDDFGTGYSSLTQLRRLPLDVLKIDKSFVLDLPNQPDDALIVDATIALAHRFGLLVIAEGVESRRHLDLLAAAGCDQAQGFLISTALDADAVLGWLATYSPSARHNVAGC</sequence>
<dbReference type="Pfam" id="PF00990">
    <property type="entry name" value="GGDEF"/>
    <property type="match status" value="1"/>
</dbReference>
<dbReference type="InterPro" id="IPR043128">
    <property type="entry name" value="Rev_trsase/Diguanyl_cyclase"/>
</dbReference>
<dbReference type="Gene3D" id="3.30.70.270">
    <property type="match status" value="1"/>
</dbReference>
<dbReference type="PANTHER" id="PTHR33121">
    <property type="entry name" value="CYCLIC DI-GMP PHOSPHODIESTERASE PDEF"/>
    <property type="match status" value="1"/>
</dbReference>
<dbReference type="SMART" id="SM00267">
    <property type="entry name" value="GGDEF"/>
    <property type="match status" value="1"/>
</dbReference>
<dbReference type="SUPFAM" id="SSF141868">
    <property type="entry name" value="EAL domain-like"/>
    <property type="match status" value="1"/>
</dbReference>
<dbReference type="CDD" id="cd01948">
    <property type="entry name" value="EAL"/>
    <property type="match status" value="1"/>
</dbReference>
<dbReference type="SUPFAM" id="SSF55073">
    <property type="entry name" value="Nucleotide cyclase"/>
    <property type="match status" value="1"/>
</dbReference>
<dbReference type="CDD" id="cd01949">
    <property type="entry name" value="GGDEF"/>
    <property type="match status" value="1"/>
</dbReference>
<evidence type="ECO:0000259" key="2">
    <source>
        <dbReference type="PROSITE" id="PS50887"/>
    </source>
</evidence>
<protein>
    <recommendedName>
        <fullName evidence="5">Bifunctional diguanylate cyclase/phosphodiesterase</fullName>
    </recommendedName>
</protein>
<comment type="caution">
    <text evidence="3">The sequence shown here is derived from an EMBL/GenBank/DDBJ whole genome shotgun (WGS) entry which is preliminary data.</text>
</comment>
<evidence type="ECO:0000313" key="3">
    <source>
        <dbReference type="EMBL" id="GAA5178737.1"/>
    </source>
</evidence>
<dbReference type="InterPro" id="IPR001633">
    <property type="entry name" value="EAL_dom"/>
</dbReference>
<evidence type="ECO:0008006" key="5">
    <source>
        <dbReference type="Google" id="ProtNLM"/>
    </source>
</evidence>